<feature type="domain" description="TRASH" evidence="1">
    <location>
        <begin position="55"/>
        <end position="85"/>
    </location>
</feature>
<protein>
    <submittedName>
        <fullName evidence="2">DNA mismatch endonuclease</fullName>
    </submittedName>
</protein>
<dbReference type="SMART" id="SM00746">
    <property type="entry name" value="TRASH"/>
    <property type="match status" value="3"/>
</dbReference>
<proteinExistence type="predicted"/>
<organism evidence="2">
    <name type="scientific">Siphoviridae sp. ctqPo10</name>
    <dbReference type="NCBI Taxonomy" id="2827948"/>
    <lineage>
        <taxon>Viruses</taxon>
        <taxon>Duplodnaviria</taxon>
        <taxon>Heunggongvirae</taxon>
        <taxon>Uroviricota</taxon>
        <taxon>Caudoviricetes</taxon>
    </lineage>
</organism>
<dbReference type="GO" id="GO:0004519">
    <property type="term" value="F:endonuclease activity"/>
    <property type="evidence" value="ECO:0007669"/>
    <property type="project" value="UniProtKB-KW"/>
</dbReference>
<dbReference type="EMBL" id="BK032682">
    <property type="protein sequence ID" value="DAF54902.1"/>
    <property type="molecule type" value="Genomic_DNA"/>
</dbReference>
<keyword evidence="2" id="KW-0378">Hydrolase</keyword>
<sequence length="314" mass="37249">MPKKGQKSGYNIQCENCGKDIYQTKTQYNRAKHHFCSNKCQKEFKHNEVFESRECPICGNSFEVSKKSTQKFCSTKCQNEWQKLQIGEKNPRYTQVEIECECCGKPYSVKLYKTENGQHNFCSEKCRRDWYANVWSQSEEWKDISKQRAVKILSDGKIPFTTSTPQITINKLLDSLNIKYENEYSCKYFSIDNYLSEFNLMIEIMGDFWHCNPLKYKNIKQEVQIKRVPKDKAKHTYIKNQYNIEILYLWEDDINNNIDLCKKLILKYISSNGILNNYHSFNYHLENNDLVLSDNLIIPYQDMSSNELTKYKIA</sequence>
<feature type="domain" description="TRASH" evidence="1">
    <location>
        <begin position="100"/>
        <end position="134"/>
    </location>
</feature>
<dbReference type="Gene3D" id="3.40.960.10">
    <property type="entry name" value="VSR Endonuclease"/>
    <property type="match status" value="1"/>
</dbReference>
<reference evidence="2" key="1">
    <citation type="journal article" date="2021" name="Proc. Natl. Acad. Sci. U.S.A.">
        <title>A Catalog of Tens of Thousands of Viruses from Human Metagenomes Reveals Hidden Associations with Chronic Diseases.</title>
        <authorList>
            <person name="Tisza M.J."/>
            <person name="Buck C.B."/>
        </authorList>
    </citation>
    <scope>NUCLEOTIDE SEQUENCE</scope>
    <source>
        <strain evidence="2">CtqPo10</strain>
    </source>
</reference>
<keyword evidence="2" id="KW-0540">Nuclease</keyword>
<dbReference type="InterPro" id="IPR011017">
    <property type="entry name" value="TRASH_dom"/>
</dbReference>
<evidence type="ECO:0000313" key="2">
    <source>
        <dbReference type="EMBL" id="DAF54902.1"/>
    </source>
</evidence>
<accession>A0A8S5SVC7</accession>
<name>A0A8S5SVC7_9CAUD</name>
<keyword evidence="2" id="KW-0255">Endonuclease</keyword>
<feature type="domain" description="TRASH" evidence="1">
    <location>
        <begin position="14"/>
        <end position="48"/>
    </location>
</feature>
<evidence type="ECO:0000259" key="1">
    <source>
        <dbReference type="SMART" id="SM00746"/>
    </source>
</evidence>